<feature type="domain" description="AprE-like beta-barrel" evidence="11">
    <location>
        <begin position="359"/>
        <end position="445"/>
    </location>
</feature>
<evidence type="ECO:0000256" key="9">
    <source>
        <dbReference type="RuleBase" id="RU365093"/>
    </source>
</evidence>
<sequence>MALALLQRYRQVWRESWGQRKRMETPKRLPHELAFMPAALTLQDSPAHPAPRVFVWGIVLFFVLALAWAYFGTIEVVAVAPGKIVPSGKTKLIQSSETAVVKAIHVSDGQRVQVGEVLIELDATSADTEVRRTQGDLLAARIDRARSTAMLKAIEHQQEPMLARDSLVEVSPEQTLRAQRWLQGQYQEYRSQLALADAEILQRTADIQAAQVQVASLRQALPIATQLAEDYQRLLAQQYVARHEYLQKEQARLDVLRQLSVQQASVLQSTAARGEAQRRREGVVAQTRRAMLDLQQEAVQKEASLVQLLTKARYQETLTQLKASVAGTVQQLAVHTVGGVVTPAQALMVIVPTDQPVEVEALLENKDVGFVHAGQAVTVKVETFTFTRYGTVEGEVIGVSNDAIDDEKRGPVYSSRIRLKEDHLNIKGERVALSPGMTVTAEVKTDQRRVLDYFLSPLQQHVQESLRER</sequence>
<dbReference type="NCBIfam" id="TIGR01843">
    <property type="entry name" value="type_I_hlyD"/>
    <property type="match status" value="1"/>
</dbReference>
<dbReference type="Gene3D" id="2.40.30.170">
    <property type="match status" value="1"/>
</dbReference>
<evidence type="ECO:0000256" key="6">
    <source>
        <dbReference type="ARBA" id="ARBA00022692"/>
    </source>
</evidence>
<keyword evidence="3 9" id="KW-0813">Transport</keyword>
<organism evidence="12 13">
    <name type="scientific">Pseudomonas veronii 1YdBTEX2</name>
    <dbReference type="NCBI Taxonomy" id="1295141"/>
    <lineage>
        <taxon>Bacteria</taxon>
        <taxon>Pseudomonadati</taxon>
        <taxon>Pseudomonadota</taxon>
        <taxon>Gammaproteobacteria</taxon>
        <taxon>Pseudomonadales</taxon>
        <taxon>Pseudomonadaceae</taxon>
        <taxon>Pseudomonas</taxon>
    </lineage>
</organism>
<dbReference type="RefSeq" id="WP_026139951.1">
    <property type="nucleotide sequence ID" value="NZ_AOUH01000016.1"/>
</dbReference>
<evidence type="ECO:0000256" key="3">
    <source>
        <dbReference type="ARBA" id="ARBA00022448"/>
    </source>
</evidence>
<dbReference type="InterPro" id="IPR010129">
    <property type="entry name" value="T1SS_HlyD"/>
</dbReference>
<keyword evidence="7 9" id="KW-1133">Transmembrane helix</keyword>
<dbReference type="GO" id="GO:0015031">
    <property type="term" value="P:protein transport"/>
    <property type="evidence" value="ECO:0007669"/>
    <property type="project" value="InterPro"/>
</dbReference>
<evidence type="ECO:0000313" key="13">
    <source>
        <dbReference type="Proteomes" id="UP000245431"/>
    </source>
</evidence>
<dbReference type="PRINTS" id="PR01490">
    <property type="entry name" value="RTXTOXIND"/>
</dbReference>
<dbReference type="PANTHER" id="PTHR30386">
    <property type="entry name" value="MEMBRANE FUSION SUBUNIT OF EMRAB-TOLC MULTIDRUG EFFLUX PUMP"/>
    <property type="match status" value="1"/>
</dbReference>
<evidence type="ECO:0000259" key="10">
    <source>
        <dbReference type="Pfam" id="PF25988"/>
    </source>
</evidence>
<comment type="similarity">
    <text evidence="2 9">Belongs to the membrane fusion protein (MFP) (TC 8.A.1) family.</text>
</comment>
<dbReference type="GO" id="GO:0005886">
    <property type="term" value="C:plasma membrane"/>
    <property type="evidence" value="ECO:0007669"/>
    <property type="project" value="UniProtKB-SubCell"/>
</dbReference>
<keyword evidence="4 9" id="KW-1003">Cell membrane</keyword>
<keyword evidence="6 9" id="KW-0812">Transmembrane</keyword>
<dbReference type="InterPro" id="IPR059040">
    <property type="entry name" value="HH_CyaD-like"/>
</dbReference>
<proteinExistence type="inferred from homology"/>
<dbReference type="InterPro" id="IPR058982">
    <property type="entry name" value="Beta-barrel_AprE"/>
</dbReference>
<protein>
    <recommendedName>
        <fullName evidence="9">Membrane fusion protein (MFP) family protein</fullName>
    </recommendedName>
</protein>
<keyword evidence="5 9" id="KW-0997">Cell inner membrane</keyword>
<dbReference type="Pfam" id="PF26002">
    <property type="entry name" value="Beta-barrel_AprE"/>
    <property type="match status" value="1"/>
</dbReference>
<name>A0A1D3JXG0_PSEVE</name>
<dbReference type="InterPro" id="IPR050739">
    <property type="entry name" value="MFP"/>
</dbReference>
<evidence type="ECO:0000256" key="2">
    <source>
        <dbReference type="ARBA" id="ARBA00009477"/>
    </source>
</evidence>
<reference evidence="13" key="1">
    <citation type="submission" date="2016-07" db="EMBL/GenBank/DDBJ databases">
        <authorList>
            <person name="Florea S."/>
            <person name="Webb J.S."/>
            <person name="Jaromczyk J."/>
            <person name="Schardl C.L."/>
        </authorList>
    </citation>
    <scope>NUCLEOTIDE SEQUENCE [LARGE SCALE GENOMIC DNA]</scope>
    <source>
        <strain evidence="13">1YdBTEX2</strain>
    </source>
</reference>
<evidence type="ECO:0000259" key="11">
    <source>
        <dbReference type="Pfam" id="PF26002"/>
    </source>
</evidence>
<dbReference type="Proteomes" id="UP000245431">
    <property type="component" value="Chromosome PVE_r1"/>
</dbReference>
<gene>
    <name evidence="12" type="ORF">PVE_R1G2889</name>
</gene>
<keyword evidence="8 9" id="KW-0472">Membrane</keyword>
<evidence type="ECO:0000256" key="1">
    <source>
        <dbReference type="ARBA" id="ARBA00004377"/>
    </source>
</evidence>
<dbReference type="PANTHER" id="PTHR30386:SF27">
    <property type="entry name" value="MEMBRANE FUSION PROTEIN (MFP) FAMILY PROTEIN"/>
    <property type="match status" value="1"/>
</dbReference>
<dbReference type="Pfam" id="PF25988">
    <property type="entry name" value="HH_CyaD"/>
    <property type="match status" value="1"/>
</dbReference>
<dbReference type="AlphaFoldDB" id="A0A1D3JXG0"/>
<comment type="subcellular location">
    <subcellularLocation>
        <location evidence="1 9">Cell inner membrane</location>
        <topology evidence="1 9">Single-pass membrane protein</topology>
    </subcellularLocation>
</comment>
<evidence type="ECO:0000313" key="12">
    <source>
        <dbReference type="EMBL" id="SBW80773.1"/>
    </source>
</evidence>
<dbReference type="EMBL" id="LT599583">
    <property type="protein sequence ID" value="SBW80773.1"/>
    <property type="molecule type" value="Genomic_DNA"/>
</dbReference>
<feature type="domain" description="CyaD-like alpha-helical hairpin" evidence="10">
    <location>
        <begin position="122"/>
        <end position="318"/>
    </location>
</feature>
<accession>A0A1D3JXG0</accession>
<evidence type="ECO:0000256" key="8">
    <source>
        <dbReference type="ARBA" id="ARBA00023136"/>
    </source>
</evidence>
<evidence type="ECO:0000256" key="7">
    <source>
        <dbReference type="ARBA" id="ARBA00022989"/>
    </source>
</evidence>
<evidence type="ECO:0000256" key="4">
    <source>
        <dbReference type="ARBA" id="ARBA00022475"/>
    </source>
</evidence>
<feature type="transmembrane region" description="Helical" evidence="9">
    <location>
        <begin position="53"/>
        <end position="71"/>
    </location>
</feature>
<evidence type="ECO:0000256" key="5">
    <source>
        <dbReference type="ARBA" id="ARBA00022519"/>
    </source>
</evidence>